<keyword evidence="2" id="KW-1185">Reference proteome</keyword>
<dbReference type="STRING" id="421072.SAMN04488097_2788"/>
<dbReference type="SUPFAM" id="SSF109854">
    <property type="entry name" value="DinB/YfiT-like putative metalloenzymes"/>
    <property type="match status" value="1"/>
</dbReference>
<dbReference type="OrthoDB" id="1162179at2"/>
<dbReference type="EMBL" id="JPLY01000003">
    <property type="protein sequence ID" value="KFC22416.1"/>
    <property type="molecule type" value="Genomic_DNA"/>
</dbReference>
<dbReference type="PANTHER" id="PTHR39473">
    <property type="match status" value="1"/>
</dbReference>
<dbReference type="RefSeq" id="WP_034976048.1">
    <property type="nucleotide sequence ID" value="NZ_FOFI01000003.1"/>
</dbReference>
<dbReference type="Proteomes" id="UP000028623">
    <property type="component" value="Unassembled WGS sequence"/>
</dbReference>
<organism evidence="1 2">
    <name type="scientific">Epilithonimonas lactis</name>
    <dbReference type="NCBI Taxonomy" id="421072"/>
    <lineage>
        <taxon>Bacteria</taxon>
        <taxon>Pseudomonadati</taxon>
        <taxon>Bacteroidota</taxon>
        <taxon>Flavobacteriia</taxon>
        <taxon>Flavobacteriales</taxon>
        <taxon>Weeksellaceae</taxon>
        <taxon>Chryseobacterium group</taxon>
        <taxon>Epilithonimonas</taxon>
    </lineage>
</organism>
<dbReference type="PANTHER" id="PTHR39473:SF1">
    <property type="entry name" value="DINB-LIKE DOMAIN-CONTAINING PROTEIN"/>
    <property type="match status" value="1"/>
</dbReference>
<evidence type="ECO:0008006" key="3">
    <source>
        <dbReference type="Google" id="ProtNLM"/>
    </source>
</evidence>
<dbReference type="InterPro" id="IPR034660">
    <property type="entry name" value="DinB/YfiT-like"/>
</dbReference>
<gene>
    <name evidence="1" type="ORF">IO89_10830</name>
</gene>
<dbReference type="AlphaFoldDB" id="A0A085BIX1"/>
<comment type="caution">
    <text evidence="1">The sequence shown here is derived from an EMBL/GenBank/DDBJ whole genome shotgun (WGS) entry which is preliminary data.</text>
</comment>
<reference evidence="1 2" key="1">
    <citation type="submission" date="2014-07" db="EMBL/GenBank/DDBJ databases">
        <title>Epilithonimonas lactis LMG 22401 Genome.</title>
        <authorList>
            <person name="Pipes S.E."/>
            <person name="Stropko S.J."/>
        </authorList>
    </citation>
    <scope>NUCLEOTIDE SEQUENCE [LARGE SCALE GENOMIC DNA]</scope>
    <source>
        <strain evidence="1 2">LMG 24401</strain>
    </source>
</reference>
<evidence type="ECO:0000313" key="2">
    <source>
        <dbReference type="Proteomes" id="UP000028623"/>
    </source>
</evidence>
<protein>
    <recommendedName>
        <fullName evidence="3">DinB family protein</fullName>
    </recommendedName>
</protein>
<evidence type="ECO:0000313" key="1">
    <source>
        <dbReference type="EMBL" id="KFC22416.1"/>
    </source>
</evidence>
<sequence length="169" mass="19856">MNKDESVYVILHEILTEQQELLQKVSTEIYTHQIPSLDNSTIGGHTRHIIEFLEILRNSYHTNQINYDERQRNLELEKNPEKAMEVIFEILSNIDLPNKNLILKQTVGTVSLEIPTNFYRELLYNIEHCIHHQALIKVAFNEMKMSHLLNKNFGIAPSTIQYRETQNLN</sequence>
<name>A0A085BIX1_9FLAO</name>
<proteinExistence type="predicted"/>
<dbReference type="eggNOG" id="COG2318">
    <property type="taxonomic scope" value="Bacteria"/>
</dbReference>
<accession>A0A085BIX1</accession>